<dbReference type="FunFam" id="3.20.20.300:FF:000002">
    <property type="entry name" value="Probable beta-glucosidase"/>
    <property type="match status" value="1"/>
</dbReference>
<accession>A0AAW0QIJ6</accession>
<evidence type="ECO:0000256" key="16">
    <source>
        <dbReference type="ARBA" id="ARBA00083231"/>
    </source>
</evidence>
<dbReference type="InterPro" id="IPR017853">
    <property type="entry name" value="GH"/>
</dbReference>
<keyword evidence="10" id="KW-0325">Glycoprotein</keyword>
<evidence type="ECO:0000256" key="15">
    <source>
        <dbReference type="ARBA" id="ARBA00078013"/>
    </source>
</evidence>
<dbReference type="Gene3D" id="3.40.50.1700">
    <property type="entry name" value="Glycoside hydrolase family 3 C-terminal domain"/>
    <property type="match status" value="1"/>
</dbReference>
<keyword evidence="9" id="KW-0136">Cellulose degradation</keyword>
<evidence type="ECO:0000256" key="5">
    <source>
        <dbReference type="ARBA" id="ARBA00012744"/>
    </source>
</evidence>
<dbReference type="InterPro" id="IPR036881">
    <property type="entry name" value="Glyco_hydro_3_C_sf"/>
</dbReference>
<comment type="similarity">
    <text evidence="4">Belongs to the glycosyl hydrolase 3 family.</text>
</comment>
<name>A0AAW0QIJ6_9PEZI</name>
<dbReference type="GO" id="GO:0005576">
    <property type="term" value="C:extracellular region"/>
    <property type="evidence" value="ECO:0007669"/>
    <property type="project" value="UniProtKB-SubCell"/>
</dbReference>
<keyword evidence="20" id="KW-1185">Reference proteome</keyword>
<dbReference type="GO" id="GO:0030245">
    <property type="term" value="P:cellulose catabolic process"/>
    <property type="evidence" value="ECO:0007669"/>
    <property type="project" value="UniProtKB-KW"/>
</dbReference>
<evidence type="ECO:0000313" key="19">
    <source>
        <dbReference type="EMBL" id="KAK8097074.1"/>
    </source>
</evidence>
<dbReference type="Pfam" id="PF01915">
    <property type="entry name" value="Glyco_hydro_3_C"/>
    <property type="match status" value="1"/>
</dbReference>
<dbReference type="InterPro" id="IPR001764">
    <property type="entry name" value="Glyco_hydro_3_N"/>
</dbReference>
<evidence type="ECO:0000256" key="1">
    <source>
        <dbReference type="ARBA" id="ARBA00000448"/>
    </source>
</evidence>
<dbReference type="AlphaFoldDB" id="A0AAW0QIJ6"/>
<evidence type="ECO:0000256" key="14">
    <source>
        <dbReference type="ARBA" id="ARBA00070030"/>
    </source>
</evidence>
<dbReference type="EMBL" id="JAQQWP010000010">
    <property type="protein sequence ID" value="KAK8097074.1"/>
    <property type="molecule type" value="Genomic_DNA"/>
</dbReference>
<gene>
    <name evidence="19" type="ORF">PG999_013018</name>
</gene>
<evidence type="ECO:0000256" key="7">
    <source>
        <dbReference type="ARBA" id="ARBA00022729"/>
    </source>
</evidence>
<dbReference type="SUPFAM" id="SSF52279">
    <property type="entry name" value="Beta-D-glucan exohydrolase, C-terminal domain"/>
    <property type="match status" value="1"/>
</dbReference>
<evidence type="ECO:0000256" key="17">
    <source>
        <dbReference type="ARBA" id="ARBA00083611"/>
    </source>
</evidence>
<organism evidence="19 20">
    <name type="scientific">Apiospora kogelbergensis</name>
    <dbReference type="NCBI Taxonomy" id="1337665"/>
    <lineage>
        <taxon>Eukaryota</taxon>
        <taxon>Fungi</taxon>
        <taxon>Dikarya</taxon>
        <taxon>Ascomycota</taxon>
        <taxon>Pezizomycotina</taxon>
        <taxon>Sordariomycetes</taxon>
        <taxon>Xylariomycetidae</taxon>
        <taxon>Amphisphaeriales</taxon>
        <taxon>Apiosporaceae</taxon>
        <taxon>Apiospora</taxon>
    </lineage>
</organism>
<evidence type="ECO:0000256" key="6">
    <source>
        <dbReference type="ARBA" id="ARBA00022525"/>
    </source>
</evidence>
<dbReference type="PANTHER" id="PTHR42715:SF5">
    <property type="entry name" value="BETA-GLUCOSIDASE M-RELATED"/>
    <property type="match status" value="1"/>
</dbReference>
<comment type="subcellular location">
    <subcellularLocation>
        <location evidence="2">Secreted</location>
    </subcellularLocation>
</comment>
<keyword evidence="13" id="KW-0624">Polysaccharide degradation</keyword>
<dbReference type="GO" id="GO:0008422">
    <property type="term" value="F:beta-glucosidase activity"/>
    <property type="evidence" value="ECO:0007669"/>
    <property type="project" value="UniProtKB-EC"/>
</dbReference>
<evidence type="ECO:0000256" key="8">
    <source>
        <dbReference type="ARBA" id="ARBA00022801"/>
    </source>
</evidence>
<protein>
    <recommendedName>
        <fullName evidence="14">Beta-glucosidase cel3A</fullName>
        <ecNumber evidence="5">3.2.1.21</ecNumber>
    </recommendedName>
    <alternativeName>
        <fullName evidence="15">Beta-D-glucoside glucohydrolase cel3A</fullName>
    </alternativeName>
    <alternativeName>
        <fullName evidence="17">Cellobiase cel3A</fullName>
    </alternativeName>
    <alternativeName>
        <fullName evidence="16">Gentiobiase cel3A</fullName>
    </alternativeName>
</protein>
<dbReference type="Gene3D" id="2.60.40.10">
    <property type="entry name" value="Immunoglobulins"/>
    <property type="match status" value="1"/>
</dbReference>
<dbReference type="InterPro" id="IPR002772">
    <property type="entry name" value="Glyco_hydro_3_C"/>
</dbReference>
<proteinExistence type="inferred from homology"/>
<keyword evidence="7" id="KW-0732">Signal</keyword>
<dbReference type="Pfam" id="PF00933">
    <property type="entry name" value="Glyco_hydro_3"/>
    <property type="match status" value="1"/>
</dbReference>
<evidence type="ECO:0000256" key="3">
    <source>
        <dbReference type="ARBA" id="ARBA00004987"/>
    </source>
</evidence>
<dbReference type="EC" id="3.2.1.21" evidence="5"/>
<dbReference type="InterPro" id="IPR026891">
    <property type="entry name" value="Fn3-like"/>
</dbReference>
<evidence type="ECO:0000313" key="20">
    <source>
        <dbReference type="Proteomes" id="UP001392437"/>
    </source>
</evidence>
<comment type="pathway">
    <text evidence="3">Glycan metabolism; cellulose degradation.</text>
</comment>
<dbReference type="InterPro" id="IPR013783">
    <property type="entry name" value="Ig-like_fold"/>
</dbReference>
<dbReference type="Pfam" id="PF14310">
    <property type="entry name" value="Fn3-like"/>
    <property type="match status" value="1"/>
</dbReference>
<dbReference type="Proteomes" id="UP001392437">
    <property type="component" value="Unassembled WGS sequence"/>
</dbReference>
<evidence type="ECO:0000259" key="18">
    <source>
        <dbReference type="SMART" id="SM01217"/>
    </source>
</evidence>
<comment type="caution">
    <text evidence="19">The sequence shown here is derived from an EMBL/GenBank/DDBJ whole genome shotgun (WGS) entry which is preliminary data.</text>
</comment>
<dbReference type="InterPro" id="IPR036962">
    <property type="entry name" value="Glyco_hydro_3_N_sf"/>
</dbReference>
<keyword evidence="11" id="KW-0119">Carbohydrate metabolism</keyword>
<keyword evidence="8" id="KW-0378">Hydrolase</keyword>
<dbReference type="SUPFAM" id="SSF51445">
    <property type="entry name" value="(Trans)glycosidases"/>
    <property type="match status" value="1"/>
</dbReference>
<evidence type="ECO:0000256" key="4">
    <source>
        <dbReference type="ARBA" id="ARBA00005336"/>
    </source>
</evidence>
<evidence type="ECO:0000256" key="13">
    <source>
        <dbReference type="ARBA" id="ARBA00023326"/>
    </source>
</evidence>
<keyword evidence="12" id="KW-0326">Glycosidase</keyword>
<dbReference type="PANTHER" id="PTHR42715">
    <property type="entry name" value="BETA-GLUCOSIDASE"/>
    <property type="match status" value="1"/>
</dbReference>
<dbReference type="FunFam" id="2.60.40.10:FF:000757">
    <property type="entry name" value="Beta-glucosidase G"/>
    <property type="match status" value="1"/>
</dbReference>
<dbReference type="Gene3D" id="3.20.20.300">
    <property type="entry name" value="Glycoside hydrolase, family 3, N-terminal domain"/>
    <property type="match status" value="1"/>
</dbReference>
<reference evidence="19 20" key="1">
    <citation type="submission" date="2023-01" db="EMBL/GenBank/DDBJ databases">
        <title>Analysis of 21 Apiospora genomes using comparative genomics revels a genus with tremendous synthesis potential of carbohydrate active enzymes and secondary metabolites.</title>
        <authorList>
            <person name="Sorensen T."/>
        </authorList>
    </citation>
    <scope>NUCLEOTIDE SEQUENCE [LARGE SCALE GENOMIC DNA]</scope>
    <source>
        <strain evidence="19 20">CBS 117206</strain>
    </source>
</reference>
<dbReference type="SMART" id="SM01217">
    <property type="entry name" value="Fn3_like"/>
    <property type="match status" value="1"/>
</dbReference>
<dbReference type="PRINTS" id="PR00133">
    <property type="entry name" value="GLHYDRLASE3"/>
</dbReference>
<feature type="domain" description="Fibronectin type III-like" evidence="18">
    <location>
        <begin position="756"/>
        <end position="824"/>
    </location>
</feature>
<evidence type="ECO:0000256" key="9">
    <source>
        <dbReference type="ARBA" id="ARBA00023001"/>
    </source>
</evidence>
<comment type="catalytic activity">
    <reaction evidence="1">
        <text>Hydrolysis of terminal, non-reducing beta-D-glucosyl residues with release of beta-D-glucose.</text>
        <dbReference type="EC" id="3.2.1.21"/>
    </reaction>
</comment>
<evidence type="ECO:0000256" key="11">
    <source>
        <dbReference type="ARBA" id="ARBA00023277"/>
    </source>
</evidence>
<evidence type="ECO:0000256" key="10">
    <source>
        <dbReference type="ARBA" id="ARBA00023180"/>
    </source>
</evidence>
<evidence type="ECO:0000256" key="2">
    <source>
        <dbReference type="ARBA" id="ARBA00004613"/>
    </source>
</evidence>
<dbReference type="InterPro" id="IPR050288">
    <property type="entry name" value="Cellulose_deg_GH3"/>
</dbReference>
<evidence type="ECO:0000256" key="12">
    <source>
        <dbReference type="ARBA" id="ARBA00023295"/>
    </source>
</evidence>
<keyword evidence="6" id="KW-0964">Secreted</keyword>
<sequence length="835" mass="89996">MTSHYTEGDMLLKEGLRTSRRVTAATKVGHWDQALAPRPPRSLPSPVRFLICLLIMVALLHRLLVGSALVAHTGAQIITDDTEFYGQSPPVYPSPEGKGLGDWKDAYSKAQALVGQMTLEEKISLTGGVRADNLCSGNIPAISRLNFPGLCLSDGPQGVRSTNYVSSWPSGISVGASWNRNLTRQRGVEMALEFKRKGVQVPLGPVVGPLGRIATGGRNWEGFSNDPYLAGIMVADTVEGMQSTGVVASTKHFIMNEQERNRNPEGNVAAVSSNLDDKTMHELYLWPFQDAVKAGTGSIMCSYQRINNSYGCANSKTQNGLLKTELGFQGYIVTDWGAQHSGVATALAGLDMVMPSATAFWGNNLTQAVTNGSVPESRIDDMVTRILSTWYKFNQDTDFPPPGIGMPPNLAAPHERVIGRSAKGKPVLLQGAIESHVLLKNINNALPLKEPKQLSIFGYSARGFDRYTPGSPSWNDGGSALSPAEQRRNGFLTVPTQIASNGTLLSGGGSGGTQPAYLSSLFEALSQRAYDEGTNIWWDFVNPDPQVDPTSDACIVDVNAYAAEGWDRVGLRDDYTDSLILNVASKCRNTIVVFQNAGVRLVDGFVDHPNVTALIFAHLPGQDSGRALASILYGDANPSGKLPYSVPHKEADWGPIANETKPEGVYERFPQSDFDEGVFIDYRAFDKEKIEPRYEFGFGLSYTTFNYSDVAATAGGANTDPYPTGPIEPGGHIDLWDIVAKVSATVTNSGSVAGAEVAQIYIGIPGGDAPIRQLRGFAKPTLAPGESATVEFPLTRRDLSTWDVVAQNWKLQTGEYAVYVGSSSRSLPLTTTMTL</sequence>